<dbReference type="SUPFAM" id="SSF55781">
    <property type="entry name" value="GAF domain-like"/>
    <property type="match status" value="1"/>
</dbReference>
<dbReference type="Proteomes" id="UP000199283">
    <property type="component" value="Unassembled WGS sequence"/>
</dbReference>
<dbReference type="InterPro" id="IPR005467">
    <property type="entry name" value="His_kinase_dom"/>
</dbReference>
<dbReference type="Pfam" id="PF00512">
    <property type="entry name" value="HisKA"/>
    <property type="match status" value="1"/>
</dbReference>
<evidence type="ECO:0000313" key="9">
    <source>
        <dbReference type="Proteomes" id="UP000199283"/>
    </source>
</evidence>
<dbReference type="InterPro" id="IPR036890">
    <property type="entry name" value="HATPase_C_sf"/>
</dbReference>
<dbReference type="Gene3D" id="3.30.450.40">
    <property type="match status" value="1"/>
</dbReference>
<proteinExistence type="predicted"/>
<dbReference type="InterPro" id="IPR003594">
    <property type="entry name" value="HATPase_dom"/>
</dbReference>
<dbReference type="PANTHER" id="PTHR43711:SF1">
    <property type="entry name" value="HISTIDINE KINASE 1"/>
    <property type="match status" value="1"/>
</dbReference>
<gene>
    <name evidence="8" type="ORF">SAMN04488526_0774</name>
</gene>
<evidence type="ECO:0000256" key="1">
    <source>
        <dbReference type="ARBA" id="ARBA00000085"/>
    </source>
</evidence>
<keyword evidence="6" id="KW-0902">Two-component regulatory system</keyword>
<feature type="domain" description="Histidine kinase" evidence="7">
    <location>
        <begin position="182"/>
        <end position="394"/>
    </location>
</feature>
<protein>
    <recommendedName>
        <fullName evidence="2">histidine kinase</fullName>
        <ecNumber evidence="2">2.7.13.3</ecNumber>
    </recommendedName>
</protein>
<evidence type="ECO:0000256" key="5">
    <source>
        <dbReference type="ARBA" id="ARBA00022777"/>
    </source>
</evidence>
<dbReference type="InterPro" id="IPR036097">
    <property type="entry name" value="HisK_dim/P_sf"/>
</dbReference>
<dbReference type="InterPro" id="IPR003018">
    <property type="entry name" value="GAF"/>
</dbReference>
<dbReference type="SMART" id="SM00388">
    <property type="entry name" value="HisKA"/>
    <property type="match status" value="1"/>
</dbReference>
<dbReference type="PROSITE" id="PS50109">
    <property type="entry name" value="HIS_KIN"/>
    <property type="match status" value="1"/>
</dbReference>
<keyword evidence="5 8" id="KW-0418">Kinase</keyword>
<name>A0A1H7HR08_9RHOB</name>
<dbReference type="PANTHER" id="PTHR43711">
    <property type="entry name" value="TWO-COMPONENT HISTIDINE KINASE"/>
    <property type="match status" value="1"/>
</dbReference>
<dbReference type="Gene3D" id="1.10.287.130">
    <property type="match status" value="1"/>
</dbReference>
<dbReference type="CDD" id="cd00082">
    <property type="entry name" value="HisKA"/>
    <property type="match status" value="1"/>
</dbReference>
<dbReference type="SUPFAM" id="SSF55874">
    <property type="entry name" value="ATPase domain of HSP90 chaperone/DNA topoisomerase II/histidine kinase"/>
    <property type="match status" value="1"/>
</dbReference>
<evidence type="ECO:0000313" key="8">
    <source>
        <dbReference type="EMBL" id="SEK51952.1"/>
    </source>
</evidence>
<evidence type="ECO:0000256" key="2">
    <source>
        <dbReference type="ARBA" id="ARBA00012438"/>
    </source>
</evidence>
<dbReference type="SUPFAM" id="SSF47384">
    <property type="entry name" value="Homodimeric domain of signal transducing histidine kinase"/>
    <property type="match status" value="1"/>
</dbReference>
<dbReference type="InterPro" id="IPR050736">
    <property type="entry name" value="Sensor_HK_Regulatory"/>
</dbReference>
<dbReference type="InterPro" id="IPR003661">
    <property type="entry name" value="HisK_dim/P_dom"/>
</dbReference>
<dbReference type="EC" id="2.7.13.3" evidence="2"/>
<keyword evidence="4" id="KW-0808">Transferase</keyword>
<evidence type="ECO:0000256" key="6">
    <source>
        <dbReference type="ARBA" id="ARBA00023012"/>
    </source>
</evidence>
<dbReference type="RefSeq" id="WP_245737491.1">
    <property type="nucleotide sequence ID" value="NZ_FNZQ01000001.1"/>
</dbReference>
<dbReference type="SMART" id="SM00065">
    <property type="entry name" value="GAF"/>
    <property type="match status" value="1"/>
</dbReference>
<dbReference type="PRINTS" id="PR00344">
    <property type="entry name" value="BCTRLSENSOR"/>
</dbReference>
<sequence>MNVSEDFSEDIESIGINKIVPTLLETALLATGMGFAAVARVTESRWVTCQAVDNISFGLTPGDELPVETTLCHEVRQFDQEIVIDDVEGDPVYRDHHCPVRYQFRSYISLPIYRADGSFFGTICAIDPEPRSLKRDAVVSMFRLFARLIGESLDTEAVLAQNRDDLKRERNLTDVQEKFIAILAHDLRNPISALSAGFRLLERDKPSPRSSQLIGLMKGSVQRMSLLIENLLDQARSRDGGAIIIEHNPETTLEAALRQILSEFQATAPERIMDIEIDIPGTVYCDSARIAQLFSNLVSNAVTHGTSNQPIVVRAVIQDDDFVLSVANSGTPIAGEQIETLFMPYERGADRPSREGLGLGLFIASEIAKGHDGTLDASSDDRITVFTFRMPRDARVRQTG</sequence>
<keyword evidence="3" id="KW-0597">Phosphoprotein</keyword>
<dbReference type="Pfam" id="PF01590">
    <property type="entry name" value="GAF"/>
    <property type="match status" value="1"/>
</dbReference>
<dbReference type="SMART" id="SM00387">
    <property type="entry name" value="HATPase_c"/>
    <property type="match status" value="1"/>
</dbReference>
<dbReference type="Gene3D" id="3.30.565.10">
    <property type="entry name" value="Histidine kinase-like ATPase, C-terminal domain"/>
    <property type="match status" value="1"/>
</dbReference>
<dbReference type="GO" id="GO:0000155">
    <property type="term" value="F:phosphorelay sensor kinase activity"/>
    <property type="evidence" value="ECO:0007669"/>
    <property type="project" value="InterPro"/>
</dbReference>
<comment type="catalytic activity">
    <reaction evidence="1">
        <text>ATP + protein L-histidine = ADP + protein N-phospho-L-histidine.</text>
        <dbReference type="EC" id="2.7.13.3"/>
    </reaction>
</comment>
<dbReference type="STRING" id="188906.SAMN04488526_0774"/>
<evidence type="ECO:0000256" key="4">
    <source>
        <dbReference type="ARBA" id="ARBA00022679"/>
    </source>
</evidence>
<dbReference type="AlphaFoldDB" id="A0A1H7HR08"/>
<evidence type="ECO:0000259" key="7">
    <source>
        <dbReference type="PROSITE" id="PS50109"/>
    </source>
</evidence>
<accession>A0A1H7HR08</accession>
<organism evidence="8 9">
    <name type="scientific">Jannaschia helgolandensis</name>
    <dbReference type="NCBI Taxonomy" id="188906"/>
    <lineage>
        <taxon>Bacteria</taxon>
        <taxon>Pseudomonadati</taxon>
        <taxon>Pseudomonadota</taxon>
        <taxon>Alphaproteobacteria</taxon>
        <taxon>Rhodobacterales</taxon>
        <taxon>Roseobacteraceae</taxon>
        <taxon>Jannaschia</taxon>
    </lineage>
</organism>
<dbReference type="EMBL" id="FNZQ01000001">
    <property type="protein sequence ID" value="SEK51952.1"/>
    <property type="molecule type" value="Genomic_DNA"/>
</dbReference>
<reference evidence="8 9" key="1">
    <citation type="submission" date="2016-10" db="EMBL/GenBank/DDBJ databases">
        <authorList>
            <person name="de Groot N.N."/>
        </authorList>
    </citation>
    <scope>NUCLEOTIDE SEQUENCE [LARGE SCALE GENOMIC DNA]</scope>
    <source>
        <strain evidence="8 9">DSM 14858</strain>
    </source>
</reference>
<evidence type="ECO:0000256" key="3">
    <source>
        <dbReference type="ARBA" id="ARBA00022553"/>
    </source>
</evidence>
<dbReference type="InterPro" id="IPR029016">
    <property type="entry name" value="GAF-like_dom_sf"/>
</dbReference>
<dbReference type="Pfam" id="PF02518">
    <property type="entry name" value="HATPase_c"/>
    <property type="match status" value="1"/>
</dbReference>
<dbReference type="InterPro" id="IPR004358">
    <property type="entry name" value="Sig_transdc_His_kin-like_C"/>
</dbReference>
<keyword evidence="9" id="KW-1185">Reference proteome</keyword>